<evidence type="ECO:0000313" key="3">
    <source>
        <dbReference type="Proteomes" id="UP000013782"/>
    </source>
</evidence>
<dbReference type="SUPFAM" id="SSF55804">
    <property type="entry name" value="Phoshotransferase/anion transport protein"/>
    <property type="match status" value="1"/>
</dbReference>
<sequence>MKKILCDEKQKYLYCKFDETDKEMLLKKMSDVLYEHGFVKDSYQAAVIEREKNFPTGLPTAGISVAIPHTDSDHVEKEGFLVGVLEHPVTFEIMASNQEYVDVELVFMLAIKEPQQQLVMLQRLIALCQDEHNLHLLKQGKQMDEVEQLLETIN</sequence>
<dbReference type="PROSITE" id="PS51094">
    <property type="entry name" value="PTS_EIIA_TYPE_2"/>
    <property type="match status" value="1"/>
</dbReference>
<dbReference type="EMBL" id="AJAQ01000035">
    <property type="protein sequence ID" value="EOH91131.1"/>
    <property type="molecule type" value="Genomic_DNA"/>
</dbReference>
<dbReference type="OrthoDB" id="370976at2"/>
<name>R2SE33_9ENTE</name>
<evidence type="ECO:0000259" key="1">
    <source>
        <dbReference type="PROSITE" id="PS51094"/>
    </source>
</evidence>
<proteinExistence type="predicted"/>
<dbReference type="InterPro" id="IPR016152">
    <property type="entry name" value="PTrfase/Anion_transptr"/>
</dbReference>
<keyword evidence="3" id="KW-1185">Reference proteome</keyword>
<dbReference type="AlphaFoldDB" id="R2SE33"/>
<dbReference type="RefSeq" id="WP_010758644.1">
    <property type="nucleotide sequence ID" value="NZ_ASWD01000004.1"/>
</dbReference>
<dbReference type="PANTHER" id="PTHR47738">
    <property type="entry name" value="PTS SYSTEM FRUCTOSE-LIKE EIIA COMPONENT-RELATED"/>
    <property type="match status" value="1"/>
</dbReference>
<comment type="caution">
    <text evidence="2">The sequence shown here is derived from an EMBL/GenBank/DDBJ whole genome shotgun (WGS) entry which is preliminary data.</text>
</comment>
<reference evidence="2 3" key="1">
    <citation type="submission" date="2013-02" db="EMBL/GenBank/DDBJ databases">
        <title>The Genome Sequence of Enterococcus pallens BAA-351.</title>
        <authorList>
            <consortium name="The Broad Institute Genome Sequencing Platform"/>
            <consortium name="The Broad Institute Genome Sequencing Center for Infectious Disease"/>
            <person name="Earl A.M."/>
            <person name="Gilmore M.S."/>
            <person name="Lebreton F."/>
            <person name="Walker B."/>
            <person name="Young S.K."/>
            <person name="Zeng Q."/>
            <person name="Gargeya S."/>
            <person name="Fitzgerald M."/>
            <person name="Haas B."/>
            <person name="Abouelleil A."/>
            <person name="Alvarado L."/>
            <person name="Arachchi H.M."/>
            <person name="Berlin A.M."/>
            <person name="Chapman S.B."/>
            <person name="Dewar J."/>
            <person name="Goldberg J."/>
            <person name="Griggs A."/>
            <person name="Gujja S."/>
            <person name="Hansen M."/>
            <person name="Howarth C."/>
            <person name="Imamovic A."/>
            <person name="Larimer J."/>
            <person name="McCowan C."/>
            <person name="Murphy C."/>
            <person name="Neiman D."/>
            <person name="Pearson M."/>
            <person name="Priest M."/>
            <person name="Roberts A."/>
            <person name="Saif S."/>
            <person name="Shea T."/>
            <person name="Sisk P."/>
            <person name="Sykes S."/>
            <person name="Wortman J."/>
            <person name="Nusbaum C."/>
            <person name="Birren B."/>
        </authorList>
    </citation>
    <scope>NUCLEOTIDE SEQUENCE [LARGE SCALE GENOMIC DNA]</scope>
    <source>
        <strain evidence="2 3">ATCC BAA-351</strain>
    </source>
</reference>
<dbReference type="HOGENOM" id="CLU_072531_6_0_9"/>
<dbReference type="PATRIC" id="fig|1158607.3.peg.3667"/>
<gene>
    <name evidence="2" type="ORF">UAU_03670</name>
</gene>
<dbReference type="InterPro" id="IPR002178">
    <property type="entry name" value="PTS_EIIA_type-2_dom"/>
</dbReference>
<protein>
    <recommendedName>
        <fullName evidence="1">PTS EIIA type-2 domain-containing protein</fullName>
    </recommendedName>
</protein>
<dbReference type="Proteomes" id="UP000013782">
    <property type="component" value="Unassembled WGS sequence"/>
</dbReference>
<dbReference type="InterPro" id="IPR051541">
    <property type="entry name" value="PTS_SugarTrans_NitroReg"/>
</dbReference>
<dbReference type="PANTHER" id="PTHR47738:SF3">
    <property type="entry name" value="PHOSPHOTRANSFERASE SYSTEM MANNITOL_FRUCTOSE-SPECIFIC IIA DOMAIN CONTAINING PROTEIN"/>
    <property type="match status" value="1"/>
</dbReference>
<accession>R2SE33</accession>
<dbReference type="CDD" id="cd00211">
    <property type="entry name" value="PTS_IIA_fru"/>
    <property type="match status" value="1"/>
</dbReference>
<dbReference type="eggNOG" id="COG1762">
    <property type="taxonomic scope" value="Bacteria"/>
</dbReference>
<dbReference type="STRING" id="160454.RV10_GL001052"/>
<dbReference type="Pfam" id="PF00359">
    <property type="entry name" value="PTS_EIIA_2"/>
    <property type="match status" value="1"/>
</dbReference>
<organism evidence="2 3">
    <name type="scientific">Enterococcus pallens ATCC BAA-351</name>
    <dbReference type="NCBI Taxonomy" id="1158607"/>
    <lineage>
        <taxon>Bacteria</taxon>
        <taxon>Bacillati</taxon>
        <taxon>Bacillota</taxon>
        <taxon>Bacilli</taxon>
        <taxon>Lactobacillales</taxon>
        <taxon>Enterococcaceae</taxon>
        <taxon>Enterococcus</taxon>
    </lineage>
</organism>
<feature type="domain" description="PTS EIIA type-2" evidence="1">
    <location>
        <begin position="4"/>
        <end position="153"/>
    </location>
</feature>
<evidence type="ECO:0000313" key="2">
    <source>
        <dbReference type="EMBL" id="EOH91131.1"/>
    </source>
</evidence>
<dbReference type="Gene3D" id="3.40.930.10">
    <property type="entry name" value="Mannitol-specific EII, Chain A"/>
    <property type="match status" value="1"/>
</dbReference>